<feature type="compositionally biased region" description="Polar residues" evidence="2">
    <location>
        <begin position="307"/>
        <end position="323"/>
    </location>
</feature>
<dbReference type="AlphaFoldDB" id="A0AAJ6YTT8"/>
<keyword evidence="3" id="KW-1185">Reference proteome</keyword>
<keyword evidence="1" id="KW-0175">Coiled coil</keyword>
<gene>
    <name evidence="4" type="primary">LOC105367275</name>
</gene>
<dbReference type="RefSeq" id="XP_011504230.1">
    <property type="nucleotide sequence ID" value="XM_011505928.1"/>
</dbReference>
<feature type="compositionally biased region" description="Low complexity" evidence="2">
    <location>
        <begin position="638"/>
        <end position="648"/>
    </location>
</feature>
<dbReference type="Proteomes" id="UP000695007">
    <property type="component" value="Unplaced"/>
</dbReference>
<evidence type="ECO:0000313" key="4">
    <source>
        <dbReference type="RefSeq" id="XP_011504230.1"/>
    </source>
</evidence>
<feature type="region of interest" description="Disordered" evidence="2">
    <location>
        <begin position="956"/>
        <end position="1027"/>
    </location>
</feature>
<feature type="compositionally biased region" description="Polar residues" evidence="2">
    <location>
        <begin position="959"/>
        <end position="979"/>
    </location>
</feature>
<evidence type="ECO:0000256" key="2">
    <source>
        <dbReference type="SAM" id="MobiDB-lite"/>
    </source>
</evidence>
<name>A0AAJ6YTT8_9HYME</name>
<proteinExistence type="predicted"/>
<protein>
    <submittedName>
        <fullName evidence="4">Histone-lysine N-methyltransferase, H3 lysine-79 specific-like</fullName>
    </submittedName>
</protein>
<feature type="coiled-coil region" evidence="1">
    <location>
        <begin position="446"/>
        <end position="495"/>
    </location>
</feature>
<organism evidence="3 4">
    <name type="scientific">Ceratosolen solmsi marchali</name>
    <dbReference type="NCBI Taxonomy" id="326594"/>
    <lineage>
        <taxon>Eukaryota</taxon>
        <taxon>Metazoa</taxon>
        <taxon>Ecdysozoa</taxon>
        <taxon>Arthropoda</taxon>
        <taxon>Hexapoda</taxon>
        <taxon>Insecta</taxon>
        <taxon>Pterygota</taxon>
        <taxon>Neoptera</taxon>
        <taxon>Endopterygota</taxon>
        <taxon>Hymenoptera</taxon>
        <taxon>Apocrita</taxon>
        <taxon>Proctotrupomorpha</taxon>
        <taxon>Chalcidoidea</taxon>
        <taxon>Agaonidae</taxon>
        <taxon>Agaoninae</taxon>
        <taxon>Ceratosolen</taxon>
    </lineage>
</organism>
<feature type="region of interest" description="Disordered" evidence="2">
    <location>
        <begin position="638"/>
        <end position="675"/>
    </location>
</feature>
<reference evidence="4" key="1">
    <citation type="submission" date="2025-08" db="UniProtKB">
        <authorList>
            <consortium name="RefSeq"/>
        </authorList>
    </citation>
    <scope>IDENTIFICATION</scope>
</reference>
<evidence type="ECO:0000313" key="3">
    <source>
        <dbReference type="Proteomes" id="UP000695007"/>
    </source>
</evidence>
<accession>A0AAJ6YTT8</accession>
<dbReference type="GeneID" id="105367275"/>
<feature type="region of interest" description="Disordered" evidence="2">
    <location>
        <begin position="848"/>
        <end position="871"/>
    </location>
</feature>
<evidence type="ECO:0000256" key="1">
    <source>
        <dbReference type="SAM" id="Coils"/>
    </source>
</evidence>
<feature type="compositionally biased region" description="Basic residues" evidence="2">
    <location>
        <begin position="652"/>
        <end position="665"/>
    </location>
</feature>
<dbReference type="KEGG" id="csol:105367275"/>
<feature type="compositionally biased region" description="Polar residues" evidence="2">
    <location>
        <begin position="991"/>
        <end position="1024"/>
    </location>
</feature>
<feature type="region of interest" description="Disordered" evidence="2">
    <location>
        <begin position="298"/>
        <end position="323"/>
    </location>
</feature>
<sequence length="1229" mass="141769">MFVNGWRPLNTNYDNVAIPVASSNNFDRSLTPHHQVIGKLQDHMTVSERLKPQRFEKPHQIEYTPTNLLGSFSIFSHVLPKQRGENPSSTEPKTLSTEREYTFLVPPPRDSLRFDVESQKKLPIRDNEPFVRSSQYVSQAIKPDSRAPTYYIKPASYSTNVNSFSQGRPFVNGYSAQQSLIPTRHSGKQYEELKSSNEKPYYQTSNMKVSIGFGKDKVNDDQAFDHFQQQPKGQQISNSNFYNQINHAAHYKQATYERDPSFLVHESHEVSYVTPSSYKYRPLSYYFDNSVQDAYTSSTVPSRLESNKFTQQQTPSSTRPAGFKQFQTSTKNVDKHHPESHHSLSNTFYISDFQKTRYTPDINEVLPKTNQPAKFNQVSTTAMPYLSDHNSKVVYVRPELQHQQYPSSIIPLNINQRPPEVEYETPESISLKHFNEQQFLLQQQLIEQDRKRLREQEKRRQQELQRQQQEELDRRQQEIKLLEQKEKEKQLEELQTIQPDIIKEVPLRHHYVQYPIQEQKIIPKEQYKYTYYQQQYESPKEISSETPVEINKENSLFKPITIQKNEEIVTPADTESTTQEEFQPIIRPYRPLKPFRDQVRRRKPTTVIYEHIPTELPTQYNSETSESLTDIPIQTTSLPETTTTQTPERAIRTRRPGGPLRRRRPSTTTTTTQEPNEYEEEIIKYNTPAVQDFEKKKRLRPIASNYQENSNERRLIRKRPGNRAKIYNKERDNTNTVPERIKSTDQSLRDISPTENYPAPFLKELYSSEYLSTSDKTLTQDNSQEVQTENIPSEYYFETTATSTLEYLEPSHDDHRVEHNTQKVDDNGSLDNIFTKTEVNHVETTPTTTSTYLTTSSTSTMSTTSEPSTTTKTVIASSKTTHRMRPIRYGNATRPRFSIKDYKSRLDYKTRLSQPSSTEVATVTATPKLRSHKNQQNPADPSFKEAVGRYKYTPRSPYRISTTTTGGLQSDDNNSATTDRSIRFSHKKRINANQYYRNRISGTTPLNSNKQDQEHAISQSTTRPENLYISGIRKRPALKNRPQLLERNKVVESTEMQSAAETGFFATTTTSSSPTDAANEINEPKEAIAEESKKPAIEIQEEKLSVDLSDVTMDETEDSNKRISPITLKATTELNHDNHAENNQRATIATTQDLTTPFDIRHEEELFAKASQSVADLTSSASALYDKPGMFKAVSPANENRLISTHLKIATDEPTLPIEAFFQDISKKN</sequence>